<gene>
    <name evidence="3" type="ORF">PNOK_0803800</name>
</gene>
<sequence>MTDNTNVDLKHALGPAPANQASSSSNNVNVHDNSSPRPLQFTPIPEAGPAPQGTADKSSRWTARDDVILADALIAQKSLGRSHNAVFTLDAWNEIVEQLKGSEIISGGAQKTMVQCKARWQRLKIEYRTVKHLRAQPGFSWDDSTQMVTALAATWDQYISEHRDAQPWRKKSFPAYGRVAHILEDEQGHDAGEEQFKRRWVARAIKSPGSSIDGSSTCINGEGSENAPPSTSVFSVSAPPDSQNIQFAAPITTSGTMSVPFNGSGLMHNYRINQPQTNSKRRQSPSNSNESISTKRSRSTTSNTTGVPPEQQQLQHPPLDPYAHTYPYGYTPVTQMSLPPTPVSTASVPPAAGPISPAYGPYSVQPTHVTPQQLSPPSIAITQSRIATAIQLVEENENLTEDDFVRAIQLFQRRPEAVEAVL</sequence>
<keyword evidence="4" id="KW-1185">Reference proteome</keyword>
<comment type="caution">
    <text evidence="3">The sequence shown here is derived from an EMBL/GenBank/DDBJ whole genome shotgun (WGS) entry which is preliminary data.</text>
</comment>
<feature type="compositionally biased region" description="Polar residues" evidence="1">
    <location>
        <begin position="208"/>
        <end position="219"/>
    </location>
</feature>
<reference evidence="3 4" key="1">
    <citation type="journal article" date="2017" name="Mol. Ecol.">
        <title>Comparative and population genomic landscape of Phellinus noxius: A hypervariable fungus causing root rot in trees.</title>
        <authorList>
            <person name="Chung C.L."/>
            <person name="Lee T.J."/>
            <person name="Akiba M."/>
            <person name="Lee H.H."/>
            <person name="Kuo T.H."/>
            <person name="Liu D."/>
            <person name="Ke H.M."/>
            <person name="Yokoi T."/>
            <person name="Roa M.B."/>
            <person name="Lu M.J."/>
            <person name="Chang Y.Y."/>
            <person name="Ann P.J."/>
            <person name="Tsai J.N."/>
            <person name="Chen C.Y."/>
            <person name="Tzean S.S."/>
            <person name="Ota Y."/>
            <person name="Hattori T."/>
            <person name="Sahashi N."/>
            <person name="Liou R.F."/>
            <person name="Kikuchi T."/>
            <person name="Tsai I.J."/>
        </authorList>
    </citation>
    <scope>NUCLEOTIDE SEQUENCE [LARGE SCALE GENOMIC DNA]</scope>
    <source>
        <strain evidence="3 4">FFPRI411160</strain>
    </source>
</reference>
<name>A0A286UA14_9AGAM</name>
<dbReference type="Proteomes" id="UP000217199">
    <property type="component" value="Unassembled WGS sequence"/>
</dbReference>
<feature type="region of interest" description="Disordered" evidence="1">
    <location>
        <begin position="1"/>
        <end position="60"/>
    </location>
</feature>
<evidence type="ECO:0000256" key="1">
    <source>
        <dbReference type="SAM" id="MobiDB-lite"/>
    </source>
</evidence>
<organism evidence="3 4">
    <name type="scientific">Pyrrhoderma noxium</name>
    <dbReference type="NCBI Taxonomy" id="2282107"/>
    <lineage>
        <taxon>Eukaryota</taxon>
        <taxon>Fungi</taxon>
        <taxon>Dikarya</taxon>
        <taxon>Basidiomycota</taxon>
        <taxon>Agaricomycotina</taxon>
        <taxon>Agaricomycetes</taxon>
        <taxon>Hymenochaetales</taxon>
        <taxon>Hymenochaetaceae</taxon>
        <taxon>Pyrrhoderma</taxon>
    </lineage>
</organism>
<dbReference type="OrthoDB" id="76215at2759"/>
<feature type="compositionally biased region" description="Polar residues" evidence="1">
    <location>
        <begin position="271"/>
        <end position="290"/>
    </location>
</feature>
<dbReference type="PANTHER" id="PTHR46929">
    <property type="entry name" value="EXPRESSED PROTEIN"/>
    <property type="match status" value="1"/>
</dbReference>
<evidence type="ECO:0000259" key="2">
    <source>
        <dbReference type="PROSITE" id="PS50090"/>
    </source>
</evidence>
<feature type="region of interest" description="Disordered" evidence="1">
    <location>
        <begin position="260"/>
        <end position="326"/>
    </location>
</feature>
<dbReference type="CDD" id="cd00167">
    <property type="entry name" value="SANT"/>
    <property type="match status" value="1"/>
</dbReference>
<feature type="domain" description="Myb-like" evidence="2">
    <location>
        <begin position="53"/>
        <end position="124"/>
    </location>
</feature>
<dbReference type="InterPro" id="IPR001005">
    <property type="entry name" value="SANT/Myb"/>
</dbReference>
<dbReference type="InParanoid" id="A0A286UA14"/>
<accession>A0A286UA14</accession>
<dbReference type="EMBL" id="NBII01000008">
    <property type="protein sequence ID" value="PAV16418.1"/>
    <property type="molecule type" value="Genomic_DNA"/>
</dbReference>
<dbReference type="InterPro" id="IPR024752">
    <property type="entry name" value="Myb/SANT-like_dom"/>
</dbReference>
<feature type="region of interest" description="Disordered" evidence="1">
    <location>
        <begin position="207"/>
        <end position="239"/>
    </location>
</feature>
<feature type="compositionally biased region" description="Low complexity" evidence="1">
    <location>
        <begin position="22"/>
        <end position="35"/>
    </location>
</feature>
<dbReference type="PANTHER" id="PTHR46929:SF3">
    <property type="entry name" value="MYB_SANT-LIKE DOMAIN-CONTAINING PROTEIN"/>
    <property type="match status" value="1"/>
</dbReference>
<protein>
    <recommendedName>
        <fullName evidence="2">Myb-like domain-containing protein</fullName>
    </recommendedName>
</protein>
<feature type="compositionally biased region" description="Low complexity" evidence="1">
    <location>
        <begin position="291"/>
        <end position="317"/>
    </location>
</feature>
<dbReference type="Pfam" id="PF12776">
    <property type="entry name" value="Myb_DNA-bind_3"/>
    <property type="match status" value="1"/>
</dbReference>
<proteinExistence type="predicted"/>
<dbReference type="STRING" id="2282107.A0A286UA14"/>
<evidence type="ECO:0000313" key="4">
    <source>
        <dbReference type="Proteomes" id="UP000217199"/>
    </source>
</evidence>
<dbReference type="AlphaFoldDB" id="A0A286UA14"/>
<evidence type="ECO:0000313" key="3">
    <source>
        <dbReference type="EMBL" id="PAV16418.1"/>
    </source>
</evidence>
<dbReference type="PROSITE" id="PS50090">
    <property type="entry name" value="MYB_LIKE"/>
    <property type="match status" value="1"/>
</dbReference>
<dbReference type="Gene3D" id="1.10.10.60">
    <property type="entry name" value="Homeodomain-like"/>
    <property type="match status" value="1"/>
</dbReference>
<feature type="compositionally biased region" description="Polar residues" evidence="1">
    <location>
        <begin position="227"/>
        <end position="239"/>
    </location>
</feature>